<feature type="transmembrane region" description="Helical" evidence="8">
    <location>
        <begin position="41"/>
        <end position="59"/>
    </location>
</feature>
<evidence type="ECO:0000256" key="4">
    <source>
        <dbReference type="ARBA" id="ARBA00022692"/>
    </source>
</evidence>
<evidence type="ECO:0000256" key="6">
    <source>
        <dbReference type="ARBA" id="ARBA00023136"/>
    </source>
</evidence>
<dbReference type="PANTHER" id="PTHR37479:SF1">
    <property type="entry name" value="CELL DIVISION PROTEIN FTSL"/>
    <property type="match status" value="1"/>
</dbReference>
<evidence type="ECO:0000256" key="1">
    <source>
        <dbReference type="ARBA" id="ARBA00004401"/>
    </source>
</evidence>
<evidence type="ECO:0000256" key="2">
    <source>
        <dbReference type="ARBA" id="ARBA00022475"/>
    </source>
</evidence>
<evidence type="ECO:0000313" key="11">
    <source>
        <dbReference type="Proteomes" id="UP000247584"/>
    </source>
</evidence>
<keyword evidence="6 8" id="KW-0472">Membrane</keyword>
<dbReference type="GO" id="GO:0051301">
    <property type="term" value="P:cell division"/>
    <property type="evidence" value="ECO:0007669"/>
    <property type="project" value="UniProtKB-KW"/>
</dbReference>
<evidence type="ECO:0000313" key="10">
    <source>
        <dbReference type="EMBL" id="PYE56699.1"/>
    </source>
</evidence>
<dbReference type="Pfam" id="PF04999">
    <property type="entry name" value="FtsL"/>
    <property type="match status" value="1"/>
</dbReference>
<keyword evidence="3 8" id="KW-0132">Cell division</keyword>
<gene>
    <name evidence="8" type="primary">ftsL</name>
    <name evidence="10" type="ORF">C8J23_13016</name>
</gene>
<keyword evidence="7 8" id="KW-0131">Cell cycle</keyword>
<dbReference type="HAMAP" id="MF_00910">
    <property type="entry name" value="FtsL"/>
    <property type="match status" value="1"/>
</dbReference>
<name>A0ABX5PK10_9GAMM</name>
<evidence type="ECO:0000256" key="8">
    <source>
        <dbReference type="HAMAP-Rule" id="MF_00910"/>
    </source>
</evidence>
<dbReference type="NCBIfam" id="TIGR02209">
    <property type="entry name" value="ftsL_broad"/>
    <property type="match status" value="1"/>
</dbReference>
<evidence type="ECO:0000256" key="9">
    <source>
        <dbReference type="NCBIfam" id="TIGR02209"/>
    </source>
</evidence>
<comment type="subcellular location">
    <subcellularLocation>
        <location evidence="8">Cell inner membrane</location>
        <topology evidence="8">Single-pass type II membrane protein</topology>
    </subcellularLocation>
    <subcellularLocation>
        <location evidence="1">Cell membrane</location>
        <topology evidence="1">Single-pass type II membrane protein</topology>
    </subcellularLocation>
    <text evidence="8">Localizes to the division septum where it forms a ring structure.</text>
</comment>
<dbReference type="InterPro" id="IPR011922">
    <property type="entry name" value="Cell_div_FtsL"/>
</dbReference>
<dbReference type="Proteomes" id="UP000247584">
    <property type="component" value="Unassembled WGS sequence"/>
</dbReference>
<reference evidence="10 11" key="1">
    <citation type="submission" date="2018-06" db="EMBL/GenBank/DDBJ databases">
        <title>Genomic Encyclopedia of Type Strains, Phase III (KMG-III): the genomes of soil and plant-associated and newly described type strains.</title>
        <authorList>
            <person name="Whitman W."/>
        </authorList>
    </citation>
    <scope>NUCLEOTIDE SEQUENCE [LARGE SCALE GENOMIC DNA]</scope>
    <source>
        <strain evidence="10 11">JC5</strain>
    </source>
</reference>
<keyword evidence="8" id="KW-0997">Cell inner membrane</keyword>
<keyword evidence="11" id="KW-1185">Reference proteome</keyword>
<sequence>MPGPAVLYSELPSVCPTEVAVSKSQLNLARIVLRDLWQHKWILLLGMLVLGNAVAVVYTSHISRTQTSELDKLLQERDRLDIEWRNLLLEEQSQAEHSRITRIATKELDMIRPLPNEEVVVRLP</sequence>
<comment type="similarity">
    <text evidence="8">Belongs to the FtsL family.</text>
</comment>
<organism evidence="10 11">
    <name type="scientific">Shewanella chilikensis</name>
    <dbReference type="NCBI Taxonomy" id="558541"/>
    <lineage>
        <taxon>Bacteria</taxon>
        <taxon>Pseudomonadati</taxon>
        <taxon>Pseudomonadota</taxon>
        <taxon>Gammaproteobacteria</taxon>
        <taxon>Alteromonadales</taxon>
        <taxon>Shewanellaceae</taxon>
        <taxon>Shewanella</taxon>
    </lineage>
</organism>
<accession>A0ABX5PK10</accession>
<keyword evidence="4 8" id="KW-0812">Transmembrane</keyword>
<keyword evidence="5 8" id="KW-1133">Transmembrane helix</keyword>
<comment type="caution">
    <text evidence="10">The sequence shown here is derived from an EMBL/GenBank/DDBJ whole genome shotgun (WGS) entry which is preliminary data.</text>
</comment>
<evidence type="ECO:0000256" key="7">
    <source>
        <dbReference type="ARBA" id="ARBA00023306"/>
    </source>
</evidence>
<evidence type="ECO:0000256" key="3">
    <source>
        <dbReference type="ARBA" id="ARBA00022618"/>
    </source>
</evidence>
<dbReference type="PANTHER" id="PTHR37479">
    <property type="entry name" value="CELL DIVISION PROTEIN FTSL"/>
    <property type="match status" value="1"/>
</dbReference>
<comment type="subunit">
    <text evidence="8">Part of a complex composed of FtsB, FtsL and FtsQ.</text>
</comment>
<keyword evidence="2 8" id="KW-1003">Cell membrane</keyword>
<dbReference type="EMBL" id="QJSY01000030">
    <property type="protein sequence ID" value="PYE56699.1"/>
    <property type="molecule type" value="Genomic_DNA"/>
</dbReference>
<protein>
    <recommendedName>
        <fullName evidence="8 9">Cell division protein FtsL</fullName>
    </recommendedName>
</protein>
<evidence type="ECO:0000256" key="5">
    <source>
        <dbReference type="ARBA" id="ARBA00022989"/>
    </source>
</evidence>
<comment type="function">
    <text evidence="8">Essential cell division protein. May link together the upstream cell division proteins, which are predominantly cytoplasmic, with the downstream cell division proteins, which are predominantly periplasmic.</text>
</comment>
<proteinExistence type="inferred from homology"/>